<proteinExistence type="predicted"/>
<gene>
    <name evidence="1" type="ORF">FHK87_23165</name>
</gene>
<dbReference type="OrthoDB" id="979487at2"/>
<evidence type="ECO:0000313" key="2">
    <source>
        <dbReference type="Proteomes" id="UP000315540"/>
    </source>
</evidence>
<name>A0A504IV07_9FLAO</name>
<keyword evidence="1" id="KW-0456">Lyase</keyword>
<dbReference type="RefSeq" id="WP_140597258.1">
    <property type="nucleotide sequence ID" value="NZ_VFWZ01000009.1"/>
</dbReference>
<comment type="caution">
    <text evidence="1">The sequence shown here is derived from an EMBL/GenBank/DDBJ whole genome shotgun (WGS) entry which is preliminary data.</text>
</comment>
<evidence type="ECO:0000313" key="1">
    <source>
        <dbReference type="EMBL" id="TPN82327.1"/>
    </source>
</evidence>
<reference evidence="1 2" key="1">
    <citation type="submission" date="2019-06" db="EMBL/GenBank/DDBJ databases">
        <authorList>
            <person name="Meng X."/>
        </authorList>
    </citation>
    <scope>NUCLEOTIDE SEQUENCE [LARGE SCALE GENOMIC DNA]</scope>
    <source>
        <strain evidence="1 2">M625</strain>
    </source>
</reference>
<dbReference type="EMBL" id="VFWZ01000009">
    <property type="protein sequence ID" value="TPN82327.1"/>
    <property type="molecule type" value="Genomic_DNA"/>
</dbReference>
<sequence>MTAIKDVIDTIDHSREKRAYVANLLLDHPELLPELLSICELVDEKISCRASWALEFVCKNKLNILLPYLDSFISIVPKVYQDPAVRPMAKIFEYLALAFYTQKKKEVQQSLHKEHREQMVEIGFDWLITDQKVATKAYTMTTLYLLGTEFDWVHPELKTTLELNYNTGSAAYKARSRMILKKLQSKNS</sequence>
<dbReference type="AlphaFoldDB" id="A0A504IV07"/>
<organism evidence="1 2">
    <name type="scientific">Aquimarina algicola</name>
    <dbReference type="NCBI Taxonomy" id="2589995"/>
    <lineage>
        <taxon>Bacteria</taxon>
        <taxon>Pseudomonadati</taxon>
        <taxon>Bacteroidota</taxon>
        <taxon>Flavobacteriia</taxon>
        <taxon>Flavobacteriales</taxon>
        <taxon>Flavobacteriaceae</taxon>
        <taxon>Aquimarina</taxon>
    </lineage>
</organism>
<dbReference type="Proteomes" id="UP000315540">
    <property type="component" value="Unassembled WGS sequence"/>
</dbReference>
<protein>
    <submittedName>
        <fullName evidence="1">Adenylosuccinate lyase</fullName>
    </submittedName>
</protein>
<dbReference type="GO" id="GO:0016829">
    <property type="term" value="F:lyase activity"/>
    <property type="evidence" value="ECO:0007669"/>
    <property type="project" value="UniProtKB-KW"/>
</dbReference>
<accession>A0A504IV07</accession>
<keyword evidence="2" id="KW-1185">Reference proteome</keyword>